<sequence>MASSDVKLIGAHPSPYVLRARIALNIKSIDYEFLQEQFGSKSELLLKSNPIHKKIPVLIHGDKPICESLIIVQYIDEFWSSGPSILPSDPYDRAIARFWAAYVDDKWFPSIRAIGAAQDEEAKKAAIAPVAEGLALLEEAFVNCSKGKDFFSGDKIGYLDIAFGSFLGWLKATEKMNNVKLLDESKVPNLVKWDEKFCADNAVKDVMPETDKLVEFAKLISARTSSYSNRVQFALNIKAIDYELILENLFNKSELLLESNPLYKKVPVFIHNDKFISESLVIIEYIDEIWRDGRSILPCDPYDRAIARFWANYIDKWFALVIELMTTQEGSSKEALREKVYEGLVVLEDAFVKVSKGKDFFGGETIGYLDIVLGCFLGWMKTFETLGELKIFDETRNPGLVGWAERFLSDEATQGVVAEPQEFMGILKLIQPTMAAKDVKLLGARASSYVNRVQFALNIKAVDYEFLLENFANKSDLLLKSNPVHKKVPVLIHADKPISESRVIVEYIDEMWKDVPSILPSDPFDRAIARFWADYIDKWAELIVKLMRAQDEDSKEALREKIYEGLVVLEDAFVKVSKGKAFFGGETIGYIDIVLGCFLGWMKALETVGLIKILDDSRIPELVGWAKRFLSDKATQDVIPEQEEFMRILKLIQVTMAASDVKLLGTRASPFVNRVQFALNIKAIDYEFLLENLADKIPVLIYAGKPICESQIIVEYIDELWKDSTSILPSDPYERSIARFWADYIDKWFDLVVELVKSQEEDSKPALREKIYEGLVVLEDAFVKVSKGKSFFGGDNIGYIDIVLGCFLEWLKVIEGTGELKIFDEKRIPKLIGWAERFLYDKVTQDVTPEHEEFIRILKLVQASVKASK</sequence>
<name>A0ACC0C2Z2_CATRO</name>
<evidence type="ECO:0000313" key="2">
    <source>
        <dbReference type="Proteomes" id="UP001060085"/>
    </source>
</evidence>
<protein>
    <submittedName>
        <fullName evidence="1">Uncharacterized protein</fullName>
    </submittedName>
</protein>
<proteinExistence type="predicted"/>
<keyword evidence="2" id="KW-1185">Reference proteome</keyword>
<reference evidence="2" key="1">
    <citation type="journal article" date="2023" name="Nat. Plants">
        <title>Single-cell RNA sequencing provides a high-resolution roadmap for understanding the multicellular compartmentation of specialized metabolism.</title>
        <authorList>
            <person name="Sun S."/>
            <person name="Shen X."/>
            <person name="Li Y."/>
            <person name="Li Y."/>
            <person name="Wang S."/>
            <person name="Li R."/>
            <person name="Zhang H."/>
            <person name="Shen G."/>
            <person name="Guo B."/>
            <person name="Wei J."/>
            <person name="Xu J."/>
            <person name="St-Pierre B."/>
            <person name="Chen S."/>
            <person name="Sun C."/>
        </authorList>
    </citation>
    <scope>NUCLEOTIDE SEQUENCE [LARGE SCALE GENOMIC DNA]</scope>
</reference>
<evidence type="ECO:0000313" key="1">
    <source>
        <dbReference type="EMBL" id="KAI5679108.1"/>
    </source>
</evidence>
<comment type="caution">
    <text evidence="1">The sequence shown here is derived from an EMBL/GenBank/DDBJ whole genome shotgun (WGS) entry which is preliminary data.</text>
</comment>
<gene>
    <name evidence="1" type="ORF">M9H77_10058</name>
</gene>
<dbReference type="Proteomes" id="UP001060085">
    <property type="component" value="Linkage Group LG02"/>
</dbReference>
<accession>A0ACC0C2Z2</accession>
<organism evidence="1 2">
    <name type="scientific">Catharanthus roseus</name>
    <name type="common">Madagascar periwinkle</name>
    <name type="synonym">Vinca rosea</name>
    <dbReference type="NCBI Taxonomy" id="4058"/>
    <lineage>
        <taxon>Eukaryota</taxon>
        <taxon>Viridiplantae</taxon>
        <taxon>Streptophyta</taxon>
        <taxon>Embryophyta</taxon>
        <taxon>Tracheophyta</taxon>
        <taxon>Spermatophyta</taxon>
        <taxon>Magnoliopsida</taxon>
        <taxon>eudicotyledons</taxon>
        <taxon>Gunneridae</taxon>
        <taxon>Pentapetalae</taxon>
        <taxon>asterids</taxon>
        <taxon>lamiids</taxon>
        <taxon>Gentianales</taxon>
        <taxon>Apocynaceae</taxon>
        <taxon>Rauvolfioideae</taxon>
        <taxon>Vinceae</taxon>
        <taxon>Catharanthinae</taxon>
        <taxon>Catharanthus</taxon>
    </lineage>
</organism>
<dbReference type="EMBL" id="CM044702">
    <property type="protein sequence ID" value="KAI5679108.1"/>
    <property type="molecule type" value="Genomic_DNA"/>
</dbReference>